<organism evidence="1 2">
    <name type="scientific">Dreissena polymorpha</name>
    <name type="common">Zebra mussel</name>
    <name type="synonym">Mytilus polymorpha</name>
    <dbReference type="NCBI Taxonomy" id="45954"/>
    <lineage>
        <taxon>Eukaryota</taxon>
        <taxon>Metazoa</taxon>
        <taxon>Spiralia</taxon>
        <taxon>Lophotrochozoa</taxon>
        <taxon>Mollusca</taxon>
        <taxon>Bivalvia</taxon>
        <taxon>Autobranchia</taxon>
        <taxon>Heteroconchia</taxon>
        <taxon>Euheterodonta</taxon>
        <taxon>Imparidentia</taxon>
        <taxon>Neoheterodontei</taxon>
        <taxon>Myida</taxon>
        <taxon>Dreissenoidea</taxon>
        <taxon>Dreissenidae</taxon>
        <taxon>Dreissena</taxon>
    </lineage>
</organism>
<dbReference type="Proteomes" id="UP000828390">
    <property type="component" value="Unassembled WGS sequence"/>
</dbReference>
<reference evidence="1" key="1">
    <citation type="journal article" date="2019" name="bioRxiv">
        <title>The Genome of the Zebra Mussel, Dreissena polymorpha: A Resource for Invasive Species Research.</title>
        <authorList>
            <person name="McCartney M.A."/>
            <person name="Auch B."/>
            <person name="Kono T."/>
            <person name="Mallez S."/>
            <person name="Zhang Y."/>
            <person name="Obille A."/>
            <person name="Becker A."/>
            <person name="Abrahante J.E."/>
            <person name="Garbe J."/>
            <person name="Badalamenti J.P."/>
            <person name="Herman A."/>
            <person name="Mangelson H."/>
            <person name="Liachko I."/>
            <person name="Sullivan S."/>
            <person name="Sone E.D."/>
            <person name="Koren S."/>
            <person name="Silverstein K.A.T."/>
            <person name="Beckman K.B."/>
            <person name="Gohl D.M."/>
        </authorList>
    </citation>
    <scope>NUCLEOTIDE SEQUENCE</scope>
    <source>
        <strain evidence="1">Duluth1</strain>
        <tissue evidence="1">Whole animal</tissue>
    </source>
</reference>
<comment type="caution">
    <text evidence="1">The sequence shown here is derived from an EMBL/GenBank/DDBJ whole genome shotgun (WGS) entry which is preliminary data.</text>
</comment>
<dbReference type="EMBL" id="JAIWYP010000006">
    <property type="protein sequence ID" value="KAH3812353.1"/>
    <property type="molecule type" value="Genomic_DNA"/>
</dbReference>
<reference evidence="1" key="2">
    <citation type="submission" date="2020-11" db="EMBL/GenBank/DDBJ databases">
        <authorList>
            <person name="McCartney M.A."/>
            <person name="Auch B."/>
            <person name="Kono T."/>
            <person name="Mallez S."/>
            <person name="Becker A."/>
            <person name="Gohl D.M."/>
            <person name="Silverstein K.A.T."/>
            <person name="Koren S."/>
            <person name="Bechman K.B."/>
            <person name="Herman A."/>
            <person name="Abrahante J.E."/>
            <person name="Garbe J."/>
        </authorList>
    </citation>
    <scope>NUCLEOTIDE SEQUENCE</scope>
    <source>
        <strain evidence="1">Duluth1</strain>
        <tissue evidence="1">Whole animal</tissue>
    </source>
</reference>
<dbReference type="AlphaFoldDB" id="A0A9D4GBJ8"/>
<sequence length="128" mass="14816">MKKHVEAKPSNHVKTKFDKMWTNNNTESTNNRLKVKIDWQPKATDQLVENLHDHVKVQMVDLRRSLYSSGKFIIIPKYVHVKESRLVRDAKSADQKLKAFQNFLKVGLSKEKRPVISSDGVYAVSKEP</sequence>
<accession>A0A9D4GBJ8</accession>
<keyword evidence="2" id="KW-1185">Reference proteome</keyword>
<proteinExistence type="predicted"/>
<evidence type="ECO:0000313" key="1">
    <source>
        <dbReference type="EMBL" id="KAH3812353.1"/>
    </source>
</evidence>
<name>A0A9D4GBJ8_DREPO</name>
<protein>
    <submittedName>
        <fullName evidence="1">Uncharacterized protein</fullName>
    </submittedName>
</protein>
<gene>
    <name evidence="1" type="ORF">DPMN_140783</name>
</gene>
<evidence type="ECO:0000313" key="2">
    <source>
        <dbReference type="Proteomes" id="UP000828390"/>
    </source>
</evidence>